<dbReference type="AlphaFoldDB" id="A0A037ZML2"/>
<dbReference type="EMBL" id="JFKE01000003">
    <property type="protein sequence ID" value="KAJ56051.1"/>
    <property type="molecule type" value="Genomic_DNA"/>
</dbReference>
<dbReference type="RefSeq" id="WP_035258771.1">
    <property type="nucleotide sequence ID" value="NZ_JFKE01000003.1"/>
</dbReference>
<dbReference type="Pfam" id="PF07110">
    <property type="entry name" value="EthD"/>
    <property type="match status" value="1"/>
</dbReference>
<dbReference type="STRING" id="1454373.ACMU_09825"/>
<name>A0A037ZML2_9RHOB</name>
<protein>
    <submittedName>
        <fullName evidence="2">Ethyl tert-butyl ether degradation protein EthD</fullName>
    </submittedName>
</protein>
<accession>A0A037ZML2</accession>
<dbReference type="PANTHER" id="PTHR40260">
    <property type="entry name" value="BLR8190 PROTEIN"/>
    <property type="match status" value="1"/>
</dbReference>
<organism evidence="2 3">
    <name type="scientific">Actibacterium mucosum KCTC 23349</name>
    <dbReference type="NCBI Taxonomy" id="1454373"/>
    <lineage>
        <taxon>Bacteria</taxon>
        <taxon>Pseudomonadati</taxon>
        <taxon>Pseudomonadota</taxon>
        <taxon>Alphaproteobacteria</taxon>
        <taxon>Rhodobacterales</taxon>
        <taxon>Roseobacteraceae</taxon>
        <taxon>Actibacterium</taxon>
    </lineage>
</organism>
<proteinExistence type="predicted"/>
<dbReference type="PANTHER" id="PTHR40260:SF2">
    <property type="entry name" value="BLR8190 PROTEIN"/>
    <property type="match status" value="1"/>
</dbReference>
<dbReference type="Gene3D" id="3.30.70.100">
    <property type="match status" value="1"/>
</dbReference>
<sequence length="102" mass="10761">MTISLQVLYPIGDGISFDHAYYTETHLPLVAKHMGPHMRSIQASKGLSGGGEEPAGFAVIVTMLFENEAALGAAMGAAGPVLEDIPKYYNAAPQMLVGEVLD</sequence>
<evidence type="ECO:0000313" key="2">
    <source>
        <dbReference type="EMBL" id="KAJ56051.1"/>
    </source>
</evidence>
<dbReference type="OrthoDB" id="5343971at2"/>
<dbReference type="InterPro" id="IPR011008">
    <property type="entry name" value="Dimeric_a/b-barrel"/>
</dbReference>
<dbReference type="InterPro" id="IPR009799">
    <property type="entry name" value="EthD_dom"/>
</dbReference>
<gene>
    <name evidence="2" type="ORF">ACMU_09825</name>
</gene>
<dbReference type="SUPFAM" id="SSF54909">
    <property type="entry name" value="Dimeric alpha+beta barrel"/>
    <property type="match status" value="1"/>
</dbReference>
<evidence type="ECO:0000259" key="1">
    <source>
        <dbReference type="Pfam" id="PF07110"/>
    </source>
</evidence>
<dbReference type="Proteomes" id="UP000026249">
    <property type="component" value="Unassembled WGS sequence"/>
</dbReference>
<feature type="domain" description="EthD" evidence="1">
    <location>
        <begin position="19"/>
        <end position="76"/>
    </location>
</feature>
<keyword evidence="3" id="KW-1185">Reference proteome</keyword>
<reference evidence="2 3" key="1">
    <citation type="submission" date="2014-03" db="EMBL/GenBank/DDBJ databases">
        <title>Draft Genome Sequence of Actibacterium mucosum KCTC 23349, a Marine Alphaproteobacterium with Complex Ionic Requirements Isolated from Mediterranean Seawater at Malvarrosa Beach, Valencia, Spain.</title>
        <authorList>
            <person name="Arahal D.R."/>
            <person name="Shao Z."/>
            <person name="Lai Q."/>
            <person name="Pujalte M.J."/>
        </authorList>
    </citation>
    <scope>NUCLEOTIDE SEQUENCE [LARGE SCALE GENOMIC DNA]</scope>
    <source>
        <strain evidence="2 3">KCTC 23349</strain>
    </source>
</reference>
<comment type="caution">
    <text evidence="2">The sequence shown here is derived from an EMBL/GenBank/DDBJ whole genome shotgun (WGS) entry which is preliminary data.</text>
</comment>
<dbReference type="GO" id="GO:0016491">
    <property type="term" value="F:oxidoreductase activity"/>
    <property type="evidence" value="ECO:0007669"/>
    <property type="project" value="InterPro"/>
</dbReference>
<evidence type="ECO:0000313" key="3">
    <source>
        <dbReference type="Proteomes" id="UP000026249"/>
    </source>
</evidence>
<dbReference type="NCBIfam" id="TIGR02118">
    <property type="entry name" value="EthD family reductase"/>
    <property type="match status" value="1"/>
</dbReference>